<dbReference type="GO" id="GO:0000160">
    <property type="term" value="P:phosphorelay signal transduction system"/>
    <property type="evidence" value="ECO:0007669"/>
    <property type="project" value="InterPro"/>
</dbReference>
<dbReference type="InterPro" id="IPR036641">
    <property type="entry name" value="HPT_dom_sf"/>
</dbReference>
<dbReference type="Proteomes" id="UP000484164">
    <property type="component" value="Unassembled WGS sequence"/>
</dbReference>
<dbReference type="SUPFAM" id="SSF47226">
    <property type="entry name" value="Histidine-containing phosphotransfer domain, HPT domain"/>
    <property type="match status" value="1"/>
</dbReference>
<name>A0A6L3ZJ69_9FLAO</name>
<dbReference type="EMBL" id="WBVQ01000001">
    <property type="protein sequence ID" value="KAB2817931.1"/>
    <property type="molecule type" value="Genomic_DNA"/>
</dbReference>
<evidence type="ECO:0000313" key="2">
    <source>
        <dbReference type="EMBL" id="KAB2817931.1"/>
    </source>
</evidence>
<comment type="caution">
    <text evidence="2">The sequence shown here is derived from an EMBL/GenBank/DDBJ whole genome shotgun (WGS) entry which is preliminary data.</text>
</comment>
<keyword evidence="1" id="KW-0175">Coiled coil</keyword>
<evidence type="ECO:0000313" key="3">
    <source>
        <dbReference type="Proteomes" id="UP000484164"/>
    </source>
</evidence>
<dbReference type="Gene3D" id="1.20.120.160">
    <property type="entry name" value="HPT domain"/>
    <property type="match status" value="1"/>
</dbReference>
<proteinExistence type="predicted"/>
<sequence length="128" mass="14448">MGTSFQFSTPLDSNVLDDFYQGDLSYALMMFEICIEQMPIEVVQLKEEIEHNSPEGCRKILHKIKPTFGMIGNEPLSAHIAMIEKRIAGGGVTISDVQDELLSIVEEIQETLLLLEQESTNLKRHLNL</sequence>
<keyword evidence="3" id="KW-1185">Reference proteome</keyword>
<reference evidence="2 3" key="1">
    <citation type="submission" date="2019-10" db="EMBL/GenBank/DDBJ databases">
        <title>Genome sequence of Phaeocystidibacter marisrubri JCM30614 (type strain).</title>
        <authorList>
            <person name="Bowman J.P."/>
        </authorList>
    </citation>
    <scope>NUCLEOTIDE SEQUENCE [LARGE SCALE GENOMIC DNA]</scope>
    <source>
        <strain evidence="2 3">JCM 30614</strain>
    </source>
</reference>
<dbReference type="RefSeq" id="WP_151692619.1">
    <property type="nucleotide sequence ID" value="NZ_BMGX01000002.1"/>
</dbReference>
<evidence type="ECO:0000256" key="1">
    <source>
        <dbReference type="SAM" id="Coils"/>
    </source>
</evidence>
<accession>A0A6L3ZJ69</accession>
<dbReference type="AlphaFoldDB" id="A0A6L3ZJ69"/>
<organism evidence="2 3">
    <name type="scientific">Phaeocystidibacter marisrubri</name>
    <dbReference type="NCBI Taxonomy" id="1577780"/>
    <lineage>
        <taxon>Bacteria</taxon>
        <taxon>Pseudomonadati</taxon>
        <taxon>Bacteroidota</taxon>
        <taxon>Flavobacteriia</taxon>
        <taxon>Flavobacteriales</taxon>
        <taxon>Phaeocystidibacteraceae</taxon>
        <taxon>Phaeocystidibacter</taxon>
    </lineage>
</organism>
<feature type="coiled-coil region" evidence="1">
    <location>
        <begin position="98"/>
        <end position="125"/>
    </location>
</feature>
<gene>
    <name evidence="2" type="ORF">F8C82_05870</name>
</gene>
<protein>
    <submittedName>
        <fullName evidence="2">Hpt domain-containing protein</fullName>
    </submittedName>
</protein>
<dbReference type="OrthoDB" id="1451187at2"/>